<dbReference type="OrthoDB" id="423533at2759"/>
<accession>A0A401TH90</accession>
<dbReference type="EMBL" id="BEZZ01062489">
    <property type="protein sequence ID" value="GCC41983.1"/>
    <property type="molecule type" value="Genomic_DNA"/>
</dbReference>
<keyword evidence="4" id="KW-0800">Toxin</keyword>
<evidence type="ECO:0000256" key="2">
    <source>
        <dbReference type="ARBA" id="ARBA00009558"/>
    </source>
</evidence>
<evidence type="ECO:0000256" key="8">
    <source>
        <dbReference type="ARBA" id="ARBA00023026"/>
    </source>
</evidence>
<comment type="catalytic activity">
    <reaction evidence="9 10">
        <text>L-arginyl-[protein] + NAD(+) = N(omega)-(ADP-D-ribosyl)-L-arginyl-[protein] + nicotinamide + H(+)</text>
        <dbReference type="Rhea" id="RHEA:19149"/>
        <dbReference type="Rhea" id="RHEA-COMP:10532"/>
        <dbReference type="Rhea" id="RHEA-COMP:15087"/>
        <dbReference type="ChEBI" id="CHEBI:15378"/>
        <dbReference type="ChEBI" id="CHEBI:17154"/>
        <dbReference type="ChEBI" id="CHEBI:29965"/>
        <dbReference type="ChEBI" id="CHEBI:57540"/>
        <dbReference type="ChEBI" id="CHEBI:142554"/>
        <dbReference type="EC" id="2.4.2.31"/>
    </reaction>
</comment>
<evidence type="ECO:0000256" key="7">
    <source>
        <dbReference type="ARBA" id="ARBA00022695"/>
    </source>
</evidence>
<feature type="non-terminal residue" evidence="11">
    <location>
        <position position="1"/>
    </location>
</feature>
<name>A0A401TH90_CHIPU</name>
<dbReference type="PROSITE" id="PS51996">
    <property type="entry name" value="TR_MART"/>
    <property type="match status" value="1"/>
</dbReference>
<comment type="similarity">
    <text evidence="2 10">Belongs to the Arg-specific ADP-ribosyltransferase family.</text>
</comment>
<dbReference type="OMA" id="NAAMEWR"/>
<evidence type="ECO:0000256" key="1">
    <source>
        <dbReference type="ARBA" id="ARBA00004613"/>
    </source>
</evidence>
<dbReference type="PANTHER" id="PTHR10339:SF25">
    <property type="entry name" value="SECRETED EXOENZYME S"/>
    <property type="match status" value="1"/>
</dbReference>
<keyword evidence="8" id="KW-0843">Virulence</keyword>
<dbReference type="Pfam" id="PF01129">
    <property type="entry name" value="ART"/>
    <property type="match status" value="1"/>
</dbReference>
<evidence type="ECO:0000256" key="4">
    <source>
        <dbReference type="ARBA" id="ARBA00022656"/>
    </source>
</evidence>
<evidence type="ECO:0000313" key="12">
    <source>
        <dbReference type="Proteomes" id="UP000287033"/>
    </source>
</evidence>
<dbReference type="PROSITE" id="PS01291">
    <property type="entry name" value="ART"/>
    <property type="match status" value="1"/>
</dbReference>
<proteinExistence type="inferred from homology"/>
<dbReference type="Proteomes" id="UP000287033">
    <property type="component" value="Unassembled WGS sequence"/>
</dbReference>
<dbReference type="GO" id="GO:0090729">
    <property type="term" value="F:toxin activity"/>
    <property type="evidence" value="ECO:0007669"/>
    <property type="project" value="UniProtKB-KW"/>
</dbReference>
<keyword evidence="3" id="KW-0964">Secreted</keyword>
<dbReference type="GO" id="GO:0016779">
    <property type="term" value="F:nucleotidyltransferase activity"/>
    <property type="evidence" value="ECO:0007669"/>
    <property type="project" value="UniProtKB-KW"/>
</dbReference>
<keyword evidence="10" id="KW-0520">NAD</keyword>
<keyword evidence="7" id="KW-0548">Nucleotidyltransferase</keyword>
<evidence type="ECO:0000313" key="11">
    <source>
        <dbReference type="EMBL" id="GCC41983.1"/>
    </source>
</evidence>
<dbReference type="GO" id="GO:0005576">
    <property type="term" value="C:extracellular region"/>
    <property type="evidence" value="ECO:0007669"/>
    <property type="project" value="UniProtKB-SubCell"/>
</dbReference>
<dbReference type="AlphaFoldDB" id="A0A401TH90"/>
<dbReference type="PRINTS" id="PR00970">
    <property type="entry name" value="RIBTRNSFRASE"/>
</dbReference>
<evidence type="ECO:0000256" key="5">
    <source>
        <dbReference type="ARBA" id="ARBA00022676"/>
    </source>
</evidence>
<keyword evidence="5 10" id="KW-0328">Glycosyltransferase</keyword>
<dbReference type="InterPro" id="IPR000768">
    <property type="entry name" value="ART"/>
</dbReference>
<dbReference type="Gene3D" id="3.90.176.10">
    <property type="entry name" value="Toxin ADP-ribosyltransferase, Chain A, domain 1"/>
    <property type="match status" value="1"/>
</dbReference>
<keyword evidence="6 10" id="KW-0808">Transferase</keyword>
<protein>
    <recommendedName>
        <fullName evidence="10">NAD(P)(+)--arginine ADP-ribosyltransferase</fullName>
        <ecNumber evidence="10">2.4.2.31</ecNumber>
    </recommendedName>
    <alternativeName>
        <fullName evidence="10">Mono(ADP-ribosyl)transferase</fullName>
    </alternativeName>
</protein>
<dbReference type="EC" id="2.4.2.31" evidence="10"/>
<evidence type="ECO:0000256" key="3">
    <source>
        <dbReference type="ARBA" id="ARBA00022525"/>
    </source>
</evidence>
<reference evidence="11 12" key="1">
    <citation type="journal article" date="2018" name="Nat. Ecol. Evol.">
        <title>Shark genomes provide insights into elasmobranch evolution and the origin of vertebrates.</title>
        <authorList>
            <person name="Hara Y"/>
            <person name="Yamaguchi K"/>
            <person name="Onimaru K"/>
            <person name="Kadota M"/>
            <person name="Koyanagi M"/>
            <person name="Keeley SD"/>
            <person name="Tatsumi K"/>
            <person name="Tanaka K"/>
            <person name="Motone F"/>
            <person name="Kageyama Y"/>
            <person name="Nozu R"/>
            <person name="Adachi N"/>
            <person name="Nishimura O"/>
            <person name="Nakagawa R"/>
            <person name="Tanegashima C"/>
            <person name="Kiyatake I"/>
            <person name="Matsumoto R"/>
            <person name="Murakumo K"/>
            <person name="Nishida K"/>
            <person name="Terakita A"/>
            <person name="Kuratani S"/>
            <person name="Sato K"/>
            <person name="Hyodo S Kuraku.S."/>
        </authorList>
    </citation>
    <scope>NUCLEOTIDE SEQUENCE [LARGE SCALE GENOMIC DNA]</scope>
</reference>
<evidence type="ECO:0000256" key="9">
    <source>
        <dbReference type="ARBA" id="ARBA00047597"/>
    </source>
</evidence>
<dbReference type="GO" id="GO:0106274">
    <property type="term" value="F:NAD+-protein-arginine ADP-ribosyltransferase activity"/>
    <property type="evidence" value="ECO:0007669"/>
    <property type="project" value="UniProtKB-EC"/>
</dbReference>
<comment type="subcellular location">
    <subcellularLocation>
        <location evidence="1">Secreted</location>
    </subcellularLocation>
</comment>
<evidence type="ECO:0000256" key="6">
    <source>
        <dbReference type="ARBA" id="ARBA00022679"/>
    </source>
</evidence>
<gene>
    <name evidence="11" type="ORF">chiPu_0025637</name>
</gene>
<evidence type="ECO:0000256" key="10">
    <source>
        <dbReference type="RuleBase" id="RU361228"/>
    </source>
</evidence>
<keyword evidence="10" id="KW-0521">NADP</keyword>
<organism evidence="11 12">
    <name type="scientific">Chiloscyllium punctatum</name>
    <name type="common">Brownbanded bambooshark</name>
    <name type="synonym">Hemiscyllium punctatum</name>
    <dbReference type="NCBI Taxonomy" id="137246"/>
    <lineage>
        <taxon>Eukaryota</taxon>
        <taxon>Metazoa</taxon>
        <taxon>Chordata</taxon>
        <taxon>Craniata</taxon>
        <taxon>Vertebrata</taxon>
        <taxon>Chondrichthyes</taxon>
        <taxon>Elasmobranchii</taxon>
        <taxon>Galeomorphii</taxon>
        <taxon>Galeoidea</taxon>
        <taxon>Orectolobiformes</taxon>
        <taxon>Hemiscylliidae</taxon>
        <taxon>Chiloscyllium</taxon>
    </lineage>
</organism>
<dbReference type="SUPFAM" id="SSF56399">
    <property type="entry name" value="ADP-ribosylation"/>
    <property type="match status" value="1"/>
</dbReference>
<sequence length="274" mass="30401">GILVDSKAINNAKDAFELNMNDFSAAYIFEQSKTSDQIAIENIKMETSQNRDFQKAWEKANGAMDCRIPNGLQREHMVAVYTYTTPWGFSGIFNDAVQKYGVSDTVYAENFKFKAYHYLLTVALEKLPKAGLKTSYRGIKDTAYGRKGSEIRFGFFASSSLNEKVAFDFINKNLAANTLFEIHHIDGALIQDCSYNRTQQEVLIPPYRVFTVGASEPFPYGHRISLTTVAKRKGIHVQLETGESGELIVRRSGSAAVMASSGSLLVTALVFVSG</sequence>
<comment type="caution">
    <text evidence="11">The sequence shown here is derived from an EMBL/GenBank/DDBJ whole genome shotgun (WGS) entry which is preliminary data.</text>
</comment>
<dbReference type="InterPro" id="IPR050999">
    <property type="entry name" value="ADP-ribosyltransferase_ARG"/>
</dbReference>
<dbReference type="GO" id="GO:0003950">
    <property type="term" value="F:NAD+ poly-ADP-ribosyltransferase activity"/>
    <property type="evidence" value="ECO:0007669"/>
    <property type="project" value="TreeGrafter"/>
</dbReference>
<dbReference type="PANTHER" id="PTHR10339">
    <property type="entry name" value="ADP-RIBOSYLTRANSFERASE"/>
    <property type="match status" value="1"/>
</dbReference>
<keyword evidence="12" id="KW-1185">Reference proteome</keyword>